<gene>
    <name evidence="1" type="ORF">SDC9_169264</name>
</gene>
<evidence type="ECO:0000313" key="1">
    <source>
        <dbReference type="EMBL" id="MPN21882.1"/>
    </source>
</evidence>
<accession>A0A645G7D6</accession>
<name>A0A645G7D6_9ZZZZ</name>
<sequence length="92" mass="10092">MQRFLQRGEDVGRALDIAGGSETEADLVLPFWVEGKLGVEGGYSVKLRQGQVQLLGNDNLNLLRQIAEDFLRGLEHRHGGSGLTPVGLDYFP</sequence>
<comment type="caution">
    <text evidence="1">The sequence shown here is derived from an EMBL/GenBank/DDBJ whole genome shotgun (WGS) entry which is preliminary data.</text>
</comment>
<organism evidence="1">
    <name type="scientific">bioreactor metagenome</name>
    <dbReference type="NCBI Taxonomy" id="1076179"/>
    <lineage>
        <taxon>unclassified sequences</taxon>
        <taxon>metagenomes</taxon>
        <taxon>ecological metagenomes</taxon>
    </lineage>
</organism>
<protein>
    <submittedName>
        <fullName evidence="1">Uncharacterized protein</fullName>
    </submittedName>
</protein>
<reference evidence="1" key="1">
    <citation type="submission" date="2019-08" db="EMBL/GenBank/DDBJ databases">
        <authorList>
            <person name="Kucharzyk K."/>
            <person name="Murdoch R.W."/>
            <person name="Higgins S."/>
            <person name="Loffler F."/>
        </authorList>
    </citation>
    <scope>NUCLEOTIDE SEQUENCE</scope>
</reference>
<dbReference type="AlphaFoldDB" id="A0A645G7D6"/>
<dbReference type="EMBL" id="VSSQ01069963">
    <property type="protein sequence ID" value="MPN21882.1"/>
    <property type="molecule type" value="Genomic_DNA"/>
</dbReference>
<proteinExistence type="predicted"/>